<dbReference type="InterPro" id="IPR018680">
    <property type="entry name" value="DUF2164"/>
</dbReference>
<sequence>MNTVALTQSQKELLINKLQGYFFSERHEELGLIGAENLLDFFLKECAPLVYNTALKDAKHVIDQQFASLEEEIYILEKR</sequence>
<evidence type="ECO:0000313" key="2">
    <source>
        <dbReference type="Proteomes" id="UP001596505"/>
    </source>
</evidence>
<organism evidence="1 2">
    <name type="scientific">Scopulibacillus cellulosilyticus</name>
    <dbReference type="NCBI Taxonomy" id="2665665"/>
    <lineage>
        <taxon>Bacteria</taxon>
        <taxon>Bacillati</taxon>
        <taxon>Bacillota</taxon>
        <taxon>Bacilli</taxon>
        <taxon>Bacillales</taxon>
        <taxon>Sporolactobacillaceae</taxon>
        <taxon>Scopulibacillus</taxon>
    </lineage>
</organism>
<keyword evidence="2" id="KW-1185">Reference proteome</keyword>
<accession>A0ABW2PTQ6</accession>
<protein>
    <submittedName>
        <fullName evidence="1">DUF2164 domain-containing protein</fullName>
    </submittedName>
</protein>
<name>A0ABW2PTQ6_9BACL</name>
<comment type="caution">
    <text evidence="1">The sequence shown here is derived from an EMBL/GenBank/DDBJ whole genome shotgun (WGS) entry which is preliminary data.</text>
</comment>
<dbReference type="RefSeq" id="WP_380965212.1">
    <property type="nucleotide sequence ID" value="NZ_JBHTCO010000005.1"/>
</dbReference>
<dbReference type="Pfam" id="PF09932">
    <property type="entry name" value="DUF2164"/>
    <property type="match status" value="1"/>
</dbReference>
<gene>
    <name evidence="1" type="ORF">ACFQRG_07360</name>
</gene>
<dbReference type="EMBL" id="JBHTCO010000005">
    <property type="protein sequence ID" value="MFC7392803.1"/>
    <property type="molecule type" value="Genomic_DNA"/>
</dbReference>
<reference evidence="2" key="1">
    <citation type="journal article" date="2019" name="Int. J. Syst. Evol. Microbiol.">
        <title>The Global Catalogue of Microorganisms (GCM) 10K type strain sequencing project: providing services to taxonomists for standard genome sequencing and annotation.</title>
        <authorList>
            <consortium name="The Broad Institute Genomics Platform"/>
            <consortium name="The Broad Institute Genome Sequencing Center for Infectious Disease"/>
            <person name="Wu L."/>
            <person name="Ma J."/>
        </authorList>
    </citation>
    <scope>NUCLEOTIDE SEQUENCE [LARGE SCALE GENOMIC DNA]</scope>
    <source>
        <strain evidence="2">CGMCC 1.16305</strain>
    </source>
</reference>
<dbReference type="Proteomes" id="UP001596505">
    <property type="component" value="Unassembled WGS sequence"/>
</dbReference>
<proteinExistence type="predicted"/>
<evidence type="ECO:0000313" key="1">
    <source>
        <dbReference type="EMBL" id="MFC7392803.1"/>
    </source>
</evidence>